<evidence type="ECO:0000313" key="2">
    <source>
        <dbReference type="EMBL" id="HFI92403.1"/>
    </source>
</evidence>
<feature type="transmembrane region" description="Helical" evidence="1">
    <location>
        <begin position="98"/>
        <end position="117"/>
    </location>
</feature>
<comment type="caution">
    <text evidence="2">The sequence shown here is derived from an EMBL/GenBank/DDBJ whole genome shotgun (WGS) entry which is preliminary data.</text>
</comment>
<name>A0A7V3E8G3_9BACT</name>
<evidence type="ECO:0000256" key="1">
    <source>
        <dbReference type="SAM" id="Phobius"/>
    </source>
</evidence>
<feature type="transmembrane region" description="Helical" evidence="1">
    <location>
        <begin position="43"/>
        <end position="63"/>
    </location>
</feature>
<dbReference type="RefSeq" id="WP_304145471.1">
    <property type="nucleotide sequence ID" value="NZ_JAOAIE010000056.1"/>
</dbReference>
<gene>
    <name evidence="2" type="ORF">ENS31_12875</name>
</gene>
<accession>A0A7V3E8G3</accession>
<keyword evidence="1" id="KW-0472">Membrane</keyword>
<protein>
    <submittedName>
        <fullName evidence="2">Uncharacterized protein</fullName>
    </submittedName>
</protein>
<keyword evidence="1" id="KW-0812">Transmembrane</keyword>
<dbReference type="AlphaFoldDB" id="A0A7V3E8G3"/>
<reference evidence="2" key="1">
    <citation type="journal article" date="2020" name="mSystems">
        <title>Genome- and Community-Level Interaction Insights into Carbon Utilization and Element Cycling Functions of Hydrothermarchaeota in Hydrothermal Sediment.</title>
        <authorList>
            <person name="Zhou Z."/>
            <person name="Liu Y."/>
            <person name="Xu W."/>
            <person name="Pan J."/>
            <person name="Luo Z.H."/>
            <person name="Li M."/>
        </authorList>
    </citation>
    <scope>NUCLEOTIDE SEQUENCE [LARGE SCALE GENOMIC DNA]</scope>
    <source>
        <strain evidence="2">SpSt-479</strain>
    </source>
</reference>
<keyword evidence="1" id="KW-1133">Transmembrane helix</keyword>
<feature type="transmembrane region" description="Helical" evidence="1">
    <location>
        <begin position="137"/>
        <end position="163"/>
    </location>
</feature>
<sequence>MVTQTIKPPKDNTRDFLNPDITNNELERELEEYTKSAVRNIQFAVVFKPALISLAALVLSFFLDLSTVPILGNVTVDLARALFPNWQPVQETISPYSFWWLPVLTYAFFVFMAFLAYNKLKLEIIRTPASATIDRIINSYTSVIDSISTALPLIGAAILLISIKLGEEIFLGLSVPFEVKALIVLAIGKLFEPVLDQLGVEFQNVVNHVEDIREKYFSRIQIENSKNLMKQLNQVTGGNSTGMTNLSLADLEKYKLLIEHSAKLSEIMHKNFASISMLAEKINQIDTVSSQKIQELSTLANSIQQASSSLSDEKTLTGLKYLESIVVKK</sequence>
<proteinExistence type="predicted"/>
<organism evidence="2">
    <name type="scientific">Ignavibacterium album</name>
    <dbReference type="NCBI Taxonomy" id="591197"/>
    <lineage>
        <taxon>Bacteria</taxon>
        <taxon>Pseudomonadati</taxon>
        <taxon>Ignavibacteriota</taxon>
        <taxon>Ignavibacteria</taxon>
        <taxon>Ignavibacteriales</taxon>
        <taxon>Ignavibacteriaceae</taxon>
        <taxon>Ignavibacterium</taxon>
    </lineage>
</organism>
<dbReference type="EMBL" id="DSUJ01000011">
    <property type="protein sequence ID" value="HFI92403.1"/>
    <property type="molecule type" value="Genomic_DNA"/>
</dbReference>